<name>A0A062V949_9EURY</name>
<dbReference type="GO" id="GO:0012505">
    <property type="term" value="C:endomembrane system"/>
    <property type="evidence" value="ECO:0007669"/>
    <property type="project" value="UniProtKB-SubCell"/>
</dbReference>
<dbReference type="PANTHER" id="PTHR43520">
    <property type="entry name" value="ATP7, ISOFORM B"/>
    <property type="match status" value="1"/>
</dbReference>
<keyword evidence="9 10" id="KW-0472">Membrane</keyword>
<evidence type="ECO:0000256" key="2">
    <source>
        <dbReference type="ARBA" id="ARBA00006024"/>
    </source>
</evidence>
<dbReference type="PRINTS" id="PR00943">
    <property type="entry name" value="CUATPASE"/>
</dbReference>
<evidence type="ECO:0000313" key="13">
    <source>
        <dbReference type="Proteomes" id="UP000027153"/>
    </source>
</evidence>
<keyword evidence="3 10" id="KW-0812">Transmembrane</keyword>
<dbReference type="GO" id="GO:0055070">
    <property type="term" value="P:copper ion homeostasis"/>
    <property type="evidence" value="ECO:0007669"/>
    <property type="project" value="TreeGrafter"/>
</dbReference>
<keyword evidence="4" id="KW-0479">Metal-binding</keyword>
<evidence type="ECO:0000256" key="6">
    <source>
        <dbReference type="ARBA" id="ARBA00022840"/>
    </source>
</evidence>
<dbReference type="NCBIfam" id="TIGR01525">
    <property type="entry name" value="ATPase-IB_hvy"/>
    <property type="match status" value="1"/>
</dbReference>
<keyword evidence="13" id="KW-1185">Reference proteome</keyword>
<dbReference type="CDD" id="cd02094">
    <property type="entry name" value="P-type_ATPase_Cu-like"/>
    <property type="match status" value="1"/>
</dbReference>
<dbReference type="InterPro" id="IPR044492">
    <property type="entry name" value="P_typ_ATPase_HD_dom"/>
</dbReference>
<protein>
    <submittedName>
        <fullName evidence="12">Copper/silver-translocating P-type ATPase</fullName>
        <ecNumber evidence="12">3.6.3.4</ecNumber>
    </submittedName>
</protein>
<dbReference type="EC" id="3.6.3.4" evidence="12"/>
<feature type="transmembrane region" description="Helical" evidence="10">
    <location>
        <begin position="739"/>
        <end position="757"/>
    </location>
</feature>
<dbReference type="InterPro" id="IPR008250">
    <property type="entry name" value="ATPase_P-typ_transduc_dom_A_sf"/>
</dbReference>
<evidence type="ECO:0000256" key="4">
    <source>
        <dbReference type="ARBA" id="ARBA00022723"/>
    </source>
</evidence>
<sequence>MKNQYETIRLEVRDYIRPECSCKVEDIAKSVEHVVDSNFDPVNNILMVKAHKGMVNARDIIDELKRCMVRCEEGQTARMEPEAKTEHMEHMEHEARPYREMRAAVEKPAVHDHHAMMEAQMKRNFIIAAIFTIPTLILSPSIQEWFGYTLPPSPAWDILLVLTASIVILYAGSVFYTGSVKALRMRTLDMNVLVSIALLSGYFYSLGATFVFEAPDFYWEISTLATFILFGHWMEMRAARSAAGALRELVKLIPPTANLIKNGGVVEVPTSDLKIGDIVLVRPGEKVPIDGVVTEGETSINEAMITGESKPVEKKKGSEVIGGTINFEGAIRAQVTKTGEETAIAQIIRLVEETIASKPKVQKLADRAASYLTLAAIFVGGGTFAFWFGIGAGSLFALTLAITVIVITCPHALGLAIPTVTSVSTTIAAHNGILIKNFEAMEIAKKIDIVVFDKTGTLTKGEFGVTDIIRLGDWAEKEILRTAAAIEVNSEHVIAKGIVKRAQQKDILDIKAEKFTAIPGKGAKATVGENEVYIGNANLMRDLKINTEEHQDVVSKLSSQGKTVVYVATDKGLQGLIAMADLIRDESREAVKSLKELDLEVAMLTGDNKQTAAYVAKELGLTTFFAEVLPEQKANTIKGLQDQGKRAAMVGDGINDAPALVQANVGIAIGAGTDVAVESADVVLIKNDPRDVSRLIRLSNIIMRKMNQNLFWATGYNVVAIPVAAGVLVPYGIVLRPEFAALIMSASSISVVANALLMRRARI</sequence>
<dbReference type="SFLD" id="SFLDF00027">
    <property type="entry name" value="p-type_atpase"/>
    <property type="match status" value="1"/>
</dbReference>
<dbReference type="GO" id="GO:0005507">
    <property type="term" value="F:copper ion binding"/>
    <property type="evidence" value="ECO:0007669"/>
    <property type="project" value="TreeGrafter"/>
</dbReference>
<gene>
    <name evidence="12" type="ORF">ANME2D_00117</name>
</gene>
<keyword evidence="12" id="KW-0378">Hydrolase</keyword>
<keyword evidence="6" id="KW-0067">ATP-binding</keyword>
<feature type="transmembrane region" description="Helical" evidence="10">
    <location>
        <begin position="396"/>
        <end position="417"/>
    </location>
</feature>
<dbReference type="PRINTS" id="PR00119">
    <property type="entry name" value="CATATPASE"/>
</dbReference>
<dbReference type="InterPro" id="IPR018303">
    <property type="entry name" value="ATPase_P-typ_P_site"/>
</dbReference>
<dbReference type="PANTHER" id="PTHR43520:SF8">
    <property type="entry name" value="P-TYPE CU(+) TRANSPORTER"/>
    <property type="match status" value="1"/>
</dbReference>
<evidence type="ECO:0000256" key="7">
    <source>
        <dbReference type="ARBA" id="ARBA00022967"/>
    </source>
</evidence>
<dbReference type="InterPro" id="IPR027256">
    <property type="entry name" value="P-typ_ATPase_IB"/>
</dbReference>
<dbReference type="SUPFAM" id="SSF81665">
    <property type="entry name" value="Calcium ATPase, transmembrane domain M"/>
    <property type="match status" value="1"/>
</dbReference>
<dbReference type="NCBIfam" id="TIGR01494">
    <property type="entry name" value="ATPase_P-type"/>
    <property type="match status" value="1"/>
</dbReference>
<dbReference type="SFLD" id="SFLDG00002">
    <property type="entry name" value="C1.7:_P-type_atpase_like"/>
    <property type="match status" value="1"/>
</dbReference>
<dbReference type="GO" id="GO:0043682">
    <property type="term" value="F:P-type divalent copper transporter activity"/>
    <property type="evidence" value="ECO:0007669"/>
    <property type="project" value="TreeGrafter"/>
</dbReference>
<evidence type="ECO:0000256" key="10">
    <source>
        <dbReference type="SAM" id="Phobius"/>
    </source>
</evidence>
<evidence type="ECO:0000256" key="3">
    <source>
        <dbReference type="ARBA" id="ARBA00022692"/>
    </source>
</evidence>
<dbReference type="Gene3D" id="2.70.150.10">
    <property type="entry name" value="Calcium-transporting ATPase, cytoplasmic transduction domain A"/>
    <property type="match status" value="1"/>
</dbReference>
<evidence type="ECO:0000256" key="9">
    <source>
        <dbReference type="ARBA" id="ARBA00023136"/>
    </source>
</evidence>
<dbReference type="RefSeq" id="WP_198527319.1">
    <property type="nucleotide sequence ID" value="NZ_JMIY01000001.1"/>
</dbReference>
<comment type="subcellular location">
    <subcellularLocation>
        <location evidence="1">Endomembrane system</location>
        <topology evidence="1">Multi-pass membrane protein</topology>
    </subcellularLocation>
</comment>
<dbReference type="InterPro" id="IPR023214">
    <property type="entry name" value="HAD_sf"/>
</dbReference>
<dbReference type="InterPro" id="IPR036412">
    <property type="entry name" value="HAD-like_sf"/>
</dbReference>
<dbReference type="SUPFAM" id="SSF56784">
    <property type="entry name" value="HAD-like"/>
    <property type="match status" value="1"/>
</dbReference>
<dbReference type="Pfam" id="PF00702">
    <property type="entry name" value="Hydrolase"/>
    <property type="match status" value="1"/>
</dbReference>
<dbReference type="GO" id="GO:0005524">
    <property type="term" value="F:ATP binding"/>
    <property type="evidence" value="ECO:0007669"/>
    <property type="project" value="UniProtKB-KW"/>
</dbReference>
<dbReference type="NCBIfam" id="TIGR01511">
    <property type="entry name" value="ATPase-IB1_Cu"/>
    <property type="match status" value="1"/>
</dbReference>
<feature type="transmembrane region" description="Helical" evidence="10">
    <location>
        <begin position="368"/>
        <end position="390"/>
    </location>
</feature>
<feature type="transmembrane region" description="Helical" evidence="10">
    <location>
        <begin position="125"/>
        <end position="146"/>
    </location>
</feature>
<dbReference type="Pfam" id="PF00122">
    <property type="entry name" value="E1-E2_ATPase"/>
    <property type="match status" value="1"/>
</dbReference>
<dbReference type="InterPro" id="IPR023298">
    <property type="entry name" value="ATPase_P-typ_TM_dom_sf"/>
</dbReference>
<dbReference type="EMBL" id="JMIY01000001">
    <property type="protein sequence ID" value="KCZ73058.1"/>
    <property type="molecule type" value="Genomic_DNA"/>
</dbReference>
<dbReference type="FunFam" id="2.70.150.10:FF:000002">
    <property type="entry name" value="Copper-transporting ATPase 1, putative"/>
    <property type="match status" value="1"/>
</dbReference>
<dbReference type="InterPro" id="IPR001757">
    <property type="entry name" value="P_typ_ATPase"/>
</dbReference>
<evidence type="ECO:0000256" key="5">
    <source>
        <dbReference type="ARBA" id="ARBA00022741"/>
    </source>
</evidence>
<evidence type="ECO:0000259" key="11">
    <source>
        <dbReference type="Pfam" id="PF00122"/>
    </source>
</evidence>
<comment type="similarity">
    <text evidence="2">Belongs to the cation transport ATPase (P-type) (TC 3.A.3) family. Type IB subfamily.</text>
</comment>
<dbReference type="SFLD" id="SFLDS00003">
    <property type="entry name" value="Haloacid_Dehalogenase"/>
    <property type="match status" value="1"/>
</dbReference>
<feature type="domain" description="P-type ATPase A" evidence="11">
    <location>
        <begin position="251"/>
        <end position="352"/>
    </location>
</feature>
<comment type="caution">
    <text evidence="12">The sequence shown here is derived from an EMBL/GenBank/DDBJ whole genome shotgun (WGS) entry which is preliminary data.</text>
</comment>
<dbReference type="AlphaFoldDB" id="A0A062V949"/>
<organism evidence="12 13">
    <name type="scientific">Candidatus Methanoperedens nitratireducens</name>
    <dbReference type="NCBI Taxonomy" id="1392998"/>
    <lineage>
        <taxon>Archaea</taxon>
        <taxon>Methanobacteriati</taxon>
        <taxon>Methanobacteriota</taxon>
        <taxon>Stenosarchaea group</taxon>
        <taxon>Methanomicrobia</taxon>
        <taxon>Methanosarcinales</taxon>
        <taxon>ANME-2 cluster</taxon>
        <taxon>Candidatus Methanoperedentaceae</taxon>
        <taxon>Candidatus Methanoperedens</taxon>
    </lineage>
</organism>
<dbReference type="GO" id="GO:0016887">
    <property type="term" value="F:ATP hydrolysis activity"/>
    <property type="evidence" value="ECO:0007669"/>
    <property type="project" value="InterPro"/>
</dbReference>
<evidence type="ECO:0000256" key="1">
    <source>
        <dbReference type="ARBA" id="ARBA00004127"/>
    </source>
</evidence>
<dbReference type="PATRIC" id="fig|1392998.3.peg.478"/>
<dbReference type="Gene3D" id="3.40.1110.10">
    <property type="entry name" value="Calcium-transporting ATPase, cytoplasmic domain N"/>
    <property type="match status" value="1"/>
</dbReference>
<keyword evidence="7" id="KW-1278">Translocase</keyword>
<evidence type="ECO:0000313" key="12">
    <source>
        <dbReference type="EMBL" id="KCZ73058.1"/>
    </source>
</evidence>
<feature type="transmembrane region" description="Helical" evidence="10">
    <location>
        <begin position="710"/>
        <end position="733"/>
    </location>
</feature>
<proteinExistence type="inferred from homology"/>
<feature type="transmembrane region" description="Helical" evidence="10">
    <location>
        <begin position="217"/>
        <end position="234"/>
    </location>
</feature>
<keyword evidence="8 10" id="KW-1133">Transmembrane helix</keyword>
<dbReference type="SUPFAM" id="SSF81653">
    <property type="entry name" value="Calcium ATPase, transduction domain A"/>
    <property type="match status" value="1"/>
</dbReference>
<reference evidence="12 13" key="1">
    <citation type="journal article" date="2013" name="Nature">
        <title>Anaerobic oxidation of methane coupled to nitrate reduction in a novel archaeal lineage.</title>
        <authorList>
            <person name="Haroon M.F."/>
            <person name="Hu S."/>
            <person name="Shi Y."/>
            <person name="Imelfort M."/>
            <person name="Keller J."/>
            <person name="Hugenholtz P."/>
            <person name="Yuan Z."/>
            <person name="Tyson G.W."/>
        </authorList>
    </citation>
    <scope>NUCLEOTIDE SEQUENCE [LARGE SCALE GENOMIC DNA]</scope>
    <source>
        <strain evidence="12 13">ANME-2d</strain>
    </source>
</reference>
<evidence type="ECO:0000256" key="8">
    <source>
        <dbReference type="ARBA" id="ARBA00022989"/>
    </source>
</evidence>
<dbReference type="OrthoDB" id="8588at2157"/>
<feature type="transmembrane region" description="Helical" evidence="10">
    <location>
        <begin position="158"/>
        <end position="178"/>
    </location>
</feature>
<dbReference type="GO" id="GO:0016020">
    <property type="term" value="C:membrane"/>
    <property type="evidence" value="ECO:0007669"/>
    <property type="project" value="InterPro"/>
</dbReference>
<dbReference type="Proteomes" id="UP000027153">
    <property type="component" value="Unassembled WGS sequence"/>
</dbReference>
<dbReference type="PROSITE" id="PS00154">
    <property type="entry name" value="ATPASE_E1_E2"/>
    <property type="match status" value="1"/>
</dbReference>
<dbReference type="Gene3D" id="3.40.50.1000">
    <property type="entry name" value="HAD superfamily/HAD-like"/>
    <property type="match status" value="1"/>
</dbReference>
<keyword evidence="5" id="KW-0547">Nucleotide-binding</keyword>
<dbReference type="InterPro" id="IPR059000">
    <property type="entry name" value="ATPase_P-type_domA"/>
</dbReference>
<dbReference type="InterPro" id="IPR023299">
    <property type="entry name" value="ATPase_P-typ_cyto_dom_N"/>
</dbReference>
<feature type="transmembrane region" description="Helical" evidence="10">
    <location>
        <begin position="190"/>
        <end position="211"/>
    </location>
</feature>
<accession>A0A062V949</accession>